<dbReference type="InterPro" id="IPR011990">
    <property type="entry name" value="TPR-like_helical_dom_sf"/>
</dbReference>
<dbReference type="SUPFAM" id="SSF54534">
    <property type="entry name" value="FKBP-like"/>
    <property type="match status" value="1"/>
</dbReference>
<dbReference type="Gene3D" id="1.25.40.10">
    <property type="entry name" value="Tetratricopeptide repeat domain"/>
    <property type="match status" value="1"/>
</dbReference>
<evidence type="ECO:0000256" key="6">
    <source>
        <dbReference type="SAM" id="MobiDB-lite"/>
    </source>
</evidence>
<sequence>MEEANDMDAPEVIENLEDLTLTSREGGYVPNRYTVPLRQGIDLQDLITGDGTMFETDLDNYAEFEDEEESQYFDAEDVFQQLNYECNDFGGDSGSDRDEDVTPFKRLARGMEDLTGDGGVLKKILRPGTGPVVPKGATVRWHSNGYVEFDDEPFDSTRLRNRPYVTKIDEIVPGISVGISTMRKGELARFLLTPYYGFRELGCPPRVPPNVPVLYEVELLSYIDHKAAEDYDTFTEEERKQASFEQLLRVANSEREAGNDFYKRKQVNKAINKYLKAIKILEDCHLQNADQERWMNEVLLKIYLNAAHCSLELAQPARAIKYARKAIGIDSRNAKALYRMGKAYMKQGEFDRSREMFKKAQRYEPNNKAINDALKDLEKKVEQFRSLEKERCKRMFAQPAAATNQDTRNGERSPLASGNLSDEKKEVLMKQLREFQEDDSKKEVCFPATLTKQERECIKLAAQEMGLRVEDGRKQLKRIADRFALLLGCGQRTESAQRIIQTVLQLVLSEDIVHNSANVLTKDTYQ</sequence>
<dbReference type="PANTHER" id="PTHR46674">
    <property type="entry name" value="INACTIVE PEPTIDYL-PROLYL CIS-TRANS ISOMERASE FKBP6"/>
    <property type="match status" value="1"/>
</dbReference>
<evidence type="ECO:0000313" key="9">
    <source>
        <dbReference type="Proteomes" id="UP001159405"/>
    </source>
</evidence>
<evidence type="ECO:0000256" key="3">
    <source>
        <dbReference type="ARBA" id="ARBA00022803"/>
    </source>
</evidence>
<name>A0ABN8NHT9_9CNID</name>
<feature type="domain" description="PPIase FKBP-type" evidence="7">
    <location>
        <begin position="136"/>
        <end position="223"/>
    </location>
</feature>
<dbReference type="InterPro" id="IPR001179">
    <property type="entry name" value="PPIase_FKBP_dom"/>
</dbReference>
<evidence type="ECO:0000313" key="8">
    <source>
        <dbReference type="EMBL" id="CAH3108291.1"/>
    </source>
</evidence>
<keyword evidence="2" id="KW-0677">Repeat</keyword>
<dbReference type="InterPro" id="IPR019734">
    <property type="entry name" value="TPR_rpt"/>
</dbReference>
<comment type="similarity">
    <text evidence="1">Belongs to the FKBP6 family.</text>
</comment>
<dbReference type="Gene3D" id="3.10.50.40">
    <property type="match status" value="1"/>
</dbReference>
<dbReference type="SMART" id="SM00028">
    <property type="entry name" value="TPR"/>
    <property type="match status" value="3"/>
</dbReference>
<protein>
    <recommendedName>
        <fullName evidence="4">peptidylprolyl isomerase</fullName>
        <ecNumber evidence="4">5.2.1.8</ecNumber>
    </recommendedName>
</protein>
<dbReference type="EC" id="5.2.1.8" evidence="4"/>
<dbReference type="Gene3D" id="3.30.1370.50">
    <property type="entry name" value="R3H-like domain"/>
    <property type="match status" value="1"/>
</dbReference>
<dbReference type="PANTHER" id="PTHR46674:SF1">
    <property type="entry name" value="INACTIVE PEPTIDYL-PROLYL CIS-TRANS ISOMERASE FKBP6"/>
    <property type="match status" value="1"/>
</dbReference>
<comment type="catalytic activity">
    <reaction evidence="4">
        <text>[protein]-peptidylproline (omega=180) = [protein]-peptidylproline (omega=0)</text>
        <dbReference type="Rhea" id="RHEA:16237"/>
        <dbReference type="Rhea" id="RHEA-COMP:10747"/>
        <dbReference type="Rhea" id="RHEA-COMP:10748"/>
        <dbReference type="ChEBI" id="CHEBI:83833"/>
        <dbReference type="ChEBI" id="CHEBI:83834"/>
        <dbReference type="EC" id="5.2.1.8"/>
    </reaction>
</comment>
<organism evidence="8 9">
    <name type="scientific">Porites lobata</name>
    <dbReference type="NCBI Taxonomy" id="104759"/>
    <lineage>
        <taxon>Eukaryota</taxon>
        <taxon>Metazoa</taxon>
        <taxon>Cnidaria</taxon>
        <taxon>Anthozoa</taxon>
        <taxon>Hexacorallia</taxon>
        <taxon>Scleractinia</taxon>
        <taxon>Fungiina</taxon>
        <taxon>Poritidae</taxon>
        <taxon>Porites</taxon>
    </lineage>
</organism>
<keyword evidence="3 5" id="KW-0802">TPR repeat</keyword>
<dbReference type="Proteomes" id="UP001159405">
    <property type="component" value="Unassembled WGS sequence"/>
</dbReference>
<dbReference type="InterPro" id="IPR042282">
    <property type="entry name" value="FKBP6/shu"/>
</dbReference>
<comment type="caution">
    <text evidence="8">The sequence shown here is derived from an EMBL/GenBank/DDBJ whole genome shotgun (WGS) entry which is preliminary data.</text>
</comment>
<reference evidence="8 9" key="1">
    <citation type="submission" date="2022-05" db="EMBL/GenBank/DDBJ databases">
        <authorList>
            <consortium name="Genoscope - CEA"/>
            <person name="William W."/>
        </authorList>
    </citation>
    <scope>NUCLEOTIDE SEQUENCE [LARGE SCALE GENOMIC DNA]</scope>
</reference>
<proteinExistence type="inferred from homology"/>
<evidence type="ECO:0000256" key="4">
    <source>
        <dbReference type="PROSITE-ProRule" id="PRU00277"/>
    </source>
</evidence>
<dbReference type="EMBL" id="CALNXK010000021">
    <property type="protein sequence ID" value="CAH3108291.1"/>
    <property type="molecule type" value="Genomic_DNA"/>
</dbReference>
<evidence type="ECO:0000256" key="1">
    <source>
        <dbReference type="ARBA" id="ARBA00009648"/>
    </source>
</evidence>
<gene>
    <name evidence="8" type="ORF">PLOB_00017692</name>
</gene>
<dbReference type="InterPro" id="IPR036867">
    <property type="entry name" value="R3H_dom_sf"/>
</dbReference>
<evidence type="ECO:0000256" key="5">
    <source>
        <dbReference type="PROSITE-ProRule" id="PRU00339"/>
    </source>
</evidence>
<dbReference type="PROSITE" id="PS50293">
    <property type="entry name" value="TPR_REGION"/>
    <property type="match status" value="1"/>
</dbReference>
<feature type="region of interest" description="Disordered" evidence="6">
    <location>
        <begin position="396"/>
        <end position="420"/>
    </location>
</feature>
<accession>A0ABN8NHT9</accession>
<dbReference type="Pfam" id="PF14559">
    <property type="entry name" value="TPR_19"/>
    <property type="match status" value="1"/>
</dbReference>
<evidence type="ECO:0000259" key="7">
    <source>
        <dbReference type="PROSITE" id="PS50059"/>
    </source>
</evidence>
<dbReference type="PROSITE" id="PS50005">
    <property type="entry name" value="TPR"/>
    <property type="match status" value="1"/>
</dbReference>
<dbReference type="SUPFAM" id="SSF48452">
    <property type="entry name" value="TPR-like"/>
    <property type="match status" value="1"/>
</dbReference>
<dbReference type="InterPro" id="IPR046357">
    <property type="entry name" value="PPIase_dom_sf"/>
</dbReference>
<evidence type="ECO:0000256" key="2">
    <source>
        <dbReference type="ARBA" id="ARBA00022737"/>
    </source>
</evidence>
<keyword evidence="4" id="KW-0697">Rotamase</keyword>
<feature type="repeat" description="TPR" evidence="5">
    <location>
        <begin position="334"/>
        <end position="367"/>
    </location>
</feature>
<dbReference type="Pfam" id="PF00254">
    <property type="entry name" value="FKBP_C"/>
    <property type="match status" value="1"/>
</dbReference>
<dbReference type="PROSITE" id="PS50059">
    <property type="entry name" value="FKBP_PPIASE"/>
    <property type="match status" value="1"/>
</dbReference>
<keyword evidence="9" id="KW-1185">Reference proteome</keyword>
<keyword evidence="4" id="KW-0413">Isomerase</keyword>